<organism evidence="6 7">
    <name type="scientific">Flectobacillus roseus</name>
    <dbReference type="NCBI Taxonomy" id="502259"/>
    <lineage>
        <taxon>Bacteria</taxon>
        <taxon>Pseudomonadati</taxon>
        <taxon>Bacteroidota</taxon>
        <taxon>Cytophagia</taxon>
        <taxon>Cytophagales</taxon>
        <taxon>Flectobacillaceae</taxon>
        <taxon>Flectobacillus</taxon>
    </lineage>
</organism>
<proteinExistence type="predicted"/>
<feature type="transmembrane region" description="Helical" evidence="4">
    <location>
        <begin position="84"/>
        <end position="103"/>
    </location>
</feature>
<comment type="caution">
    <text evidence="6">The sequence shown here is derived from an EMBL/GenBank/DDBJ whole genome shotgun (WGS) entry which is preliminary data.</text>
</comment>
<feature type="transmembrane region" description="Helical" evidence="4">
    <location>
        <begin position="6"/>
        <end position="23"/>
    </location>
</feature>
<feature type="transmembrane region" description="Helical" evidence="4">
    <location>
        <begin position="167"/>
        <end position="189"/>
    </location>
</feature>
<evidence type="ECO:0000313" key="6">
    <source>
        <dbReference type="EMBL" id="MDI9858267.1"/>
    </source>
</evidence>
<dbReference type="PROSITE" id="PS01124">
    <property type="entry name" value="HTH_ARAC_FAMILY_2"/>
    <property type="match status" value="1"/>
</dbReference>
<feature type="domain" description="HTH araC/xylS-type" evidence="5">
    <location>
        <begin position="259"/>
        <end position="360"/>
    </location>
</feature>
<reference evidence="6 7" key="1">
    <citation type="submission" date="2023-05" db="EMBL/GenBank/DDBJ databases">
        <title>Novel species of genus Flectobacillus isolated from stream in China.</title>
        <authorList>
            <person name="Lu H."/>
        </authorList>
    </citation>
    <scope>NUCLEOTIDE SEQUENCE [LARGE SCALE GENOMIC DNA]</scope>
    <source>
        <strain evidence="6 7">KCTC 42575</strain>
    </source>
</reference>
<dbReference type="InterPro" id="IPR018060">
    <property type="entry name" value="HTH_AraC"/>
</dbReference>
<dbReference type="Gene3D" id="1.10.10.60">
    <property type="entry name" value="Homeodomain-like"/>
    <property type="match status" value="2"/>
</dbReference>
<protein>
    <submittedName>
        <fullName evidence="6">Helix-turn-helix domain-containing protein</fullName>
    </submittedName>
</protein>
<feature type="transmembrane region" description="Helical" evidence="4">
    <location>
        <begin position="55"/>
        <end position="77"/>
    </location>
</feature>
<evidence type="ECO:0000259" key="5">
    <source>
        <dbReference type="PROSITE" id="PS01124"/>
    </source>
</evidence>
<feature type="transmembrane region" description="Helical" evidence="4">
    <location>
        <begin position="123"/>
        <end position="146"/>
    </location>
</feature>
<accession>A0ABT6Y3Y6</accession>
<sequence length="363" mass="41782">MIHSLAAGCFIILAFIVIINPPAHNTKAKYWFSGFLFCVGLGLAERDLYQQNSDFVVLSECSRFLIAPFLYFSIVYFTKPKFLFSVYSTLHFIPFVIFSYFALTFLINNEYPIIVPVQGSKHLGFALSIALKLQILIYWAYSFFLLRKHRRDIQLFSTQTNQLNLNWLNNLLYIILVIIVVALLGARFSHLSIHQYLPIIYCFCSGFIAYYILPQKEIYPFPEKVKIEIQEIIDVSSSKKSASARLSDTEIAFLKTKLETIMEEEKLYLQSDITLFQLAEHLHISTHDLSFLLNKGLSINFNDFINNYRIDEAKRLLISPKHTHLSIEGIGYESGFSSKSSFFTSFKKIVGLSPLAYKKISLS</sequence>
<evidence type="ECO:0000256" key="2">
    <source>
        <dbReference type="ARBA" id="ARBA00023125"/>
    </source>
</evidence>
<evidence type="ECO:0000256" key="4">
    <source>
        <dbReference type="SAM" id="Phobius"/>
    </source>
</evidence>
<dbReference type="PANTHER" id="PTHR43280:SF29">
    <property type="entry name" value="ARAC-FAMILY TRANSCRIPTIONAL REGULATOR"/>
    <property type="match status" value="1"/>
</dbReference>
<name>A0ABT6Y3Y6_9BACT</name>
<dbReference type="PROSITE" id="PS00041">
    <property type="entry name" value="HTH_ARAC_FAMILY_1"/>
    <property type="match status" value="1"/>
</dbReference>
<dbReference type="SMART" id="SM00342">
    <property type="entry name" value="HTH_ARAC"/>
    <property type="match status" value="1"/>
</dbReference>
<feature type="transmembrane region" description="Helical" evidence="4">
    <location>
        <begin position="195"/>
        <end position="213"/>
    </location>
</feature>
<keyword evidence="3" id="KW-0804">Transcription</keyword>
<dbReference type="EMBL" id="JASHIF010000002">
    <property type="protein sequence ID" value="MDI9858267.1"/>
    <property type="molecule type" value="Genomic_DNA"/>
</dbReference>
<evidence type="ECO:0000313" key="7">
    <source>
        <dbReference type="Proteomes" id="UP001236507"/>
    </source>
</evidence>
<evidence type="ECO:0000256" key="3">
    <source>
        <dbReference type="ARBA" id="ARBA00023163"/>
    </source>
</evidence>
<dbReference type="RefSeq" id="WP_283343508.1">
    <property type="nucleotide sequence ID" value="NZ_JASHIF010000002.1"/>
</dbReference>
<dbReference type="Proteomes" id="UP001236507">
    <property type="component" value="Unassembled WGS sequence"/>
</dbReference>
<keyword evidence="1" id="KW-0805">Transcription regulation</keyword>
<dbReference type="InterPro" id="IPR009057">
    <property type="entry name" value="Homeodomain-like_sf"/>
</dbReference>
<keyword evidence="7" id="KW-1185">Reference proteome</keyword>
<keyword evidence="4" id="KW-0472">Membrane</keyword>
<dbReference type="SUPFAM" id="SSF46689">
    <property type="entry name" value="Homeodomain-like"/>
    <property type="match status" value="1"/>
</dbReference>
<dbReference type="InterPro" id="IPR018062">
    <property type="entry name" value="HTH_AraC-typ_CS"/>
</dbReference>
<gene>
    <name evidence="6" type="ORF">QM524_03485</name>
</gene>
<evidence type="ECO:0000256" key="1">
    <source>
        <dbReference type="ARBA" id="ARBA00023015"/>
    </source>
</evidence>
<keyword evidence="2" id="KW-0238">DNA-binding</keyword>
<keyword evidence="4" id="KW-0812">Transmembrane</keyword>
<dbReference type="Pfam" id="PF12833">
    <property type="entry name" value="HTH_18"/>
    <property type="match status" value="1"/>
</dbReference>
<keyword evidence="4" id="KW-1133">Transmembrane helix</keyword>
<dbReference type="PANTHER" id="PTHR43280">
    <property type="entry name" value="ARAC-FAMILY TRANSCRIPTIONAL REGULATOR"/>
    <property type="match status" value="1"/>
</dbReference>